<dbReference type="AlphaFoldDB" id="A0AA40F1X3"/>
<proteinExistence type="predicted"/>
<dbReference type="EMBL" id="JAUKUD010000003">
    <property type="protein sequence ID" value="KAK0749703.1"/>
    <property type="molecule type" value="Genomic_DNA"/>
</dbReference>
<protein>
    <submittedName>
        <fullName evidence="1">Uncharacterized protein</fullName>
    </submittedName>
</protein>
<comment type="caution">
    <text evidence="1">The sequence shown here is derived from an EMBL/GenBank/DDBJ whole genome shotgun (WGS) entry which is preliminary data.</text>
</comment>
<dbReference type="Proteomes" id="UP001172155">
    <property type="component" value="Unassembled WGS sequence"/>
</dbReference>
<evidence type="ECO:0000313" key="1">
    <source>
        <dbReference type="EMBL" id="KAK0749703.1"/>
    </source>
</evidence>
<gene>
    <name evidence="1" type="ORF">B0T18DRAFT_407370</name>
</gene>
<accession>A0AA40F1X3</accession>
<evidence type="ECO:0000313" key="2">
    <source>
        <dbReference type="Proteomes" id="UP001172155"/>
    </source>
</evidence>
<reference evidence="1" key="1">
    <citation type="submission" date="2023-06" db="EMBL/GenBank/DDBJ databases">
        <title>Genome-scale phylogeny and comparative genomics of the fungal order Sordariales.</title>
        <authorList>
            <consortium name="Lawrence Berkeley National Laboratory"/>
            <person name="Hensen N."/>
            <person name="Bonometti L."/>
            <person name="Westerberg I."/>
            <person name="Brannstrom I.O."/>
            <person name="Guillou S."/>
            <person name="Cros-Aarteil S."/>
            <person name="Calhoun S."/>
            <person name="Haridas S."/>
            <person name="Kuo A."/>
            <person name="Mondo S."/>
            <person name="Pangilinan J."/>
            <person name="Riley R."/>
            <person name="LaButti K."/>
            <person name="Andreopoulos B."/>
            <person name="Lipzen A."/>
            <person name="Chen C."/>
            <person name="Yanf M."/>
            <person name="Daum C."/>
            <person name="Ng V."/>
            <person name="Clum A."/>
            <person name="Steindorff A."/>
            <person name="Ohm R."/>
            <person name="Martin F."/>
            <person name="Silar P."/>
            <person name="Natvig D."/>
            <person name="Lalanne C."/>
            <person name="Gautier V."/>
            <person name="Ament-velasquez S.L."/>
            <person name="Kruys A."/>
            <person name="Hutchinson M.I."/>
            <person name="Powell A.J."/>
            <person name="Barry K."/>
            <person name="Miller A.N."/>
            <person name="Grigoriev I.V."/>
            <person name="Debuchy R."/>
            <person name="Gladieux P."/>
            <person name="Thoren M.H."/>
            <person name="Johannesson H."/>
        </authorList>
    </citation>
    <scope>NUCLEOTIDE SEQUENCE</scope>
    <source>
        <strain evidence="1">SMH3187-1</strain>
    </source>
</reference>
<keyword evidence="2" id="KW-1185">Reference proteome</keyword>
<name>A0AA40F1X3_9PEZI</name>
<organism evidence="1 2">
    <name type="scientific">Schizothecium vesticola</name>
    <dbReference type="NCBI Taxonomy" id="314040"/>
    <lineage>
        <taxon>Eukaryota</taxon>
        <taxon>Fungi</taxon>
        <taxon>Dikarya</taxon>
        <taxon>Ascomycota</taxon>
        <taxon>Pezizomycotina</taxon>
        <taxon>Sordariomycetes</taxon>
        <taxon>Sordariomycetidae</taxon>
        <taxon>Sordariales</taxon>
        <taxon>Schizotheciaceae</taxon>
        <taxon>Schizothecium</taxon>
    </lineage>
</organism>
<sequence>MQSTLFALHGIGTTWGLYDVVRRSRPHRPALHADHCCASLPLLIQIRPLCASHYLHLRTHSQPRRMCSWGHQFATNDCRATEFIRACLMGNKDGLGLIYWRYSVLWAVGGQRVVRRKGFLSLGVWVPGWVETWTTTVRVMRKTVGCSGRLCYKCVSGYGGERHGRHGRDDSVVDGGMMGMPRRTGIFLARRWDCPGEQLL</sequence>
<feature type="non-terminal residue" evidence="1">
    <location>
        <position position="200"/>
    </location>
</feature>